<reference evidence="1 2" key="1">
    <citation type="submission" date="2018-05" db="EMBL/GenBank/DDBJ databases">
        <title>Brachybacterium sp. M1HQ-2T, whole genome shotgun sequence.</title>
        <authorList>
            <person name="Tuo L."/>
        </authorList>
    </citation>
    <scope>NUCLEOTIDE SEQUENCE [LARGE SCALE GENOMIC DNA]</scope>
    <source>
        <strain evidence="1 2">M1HQ-2</strain>
    </source>
</reference>
<organism evidence="1 2">
    <name type="scientific">Brachybacterium endophyticum</name>
    <dbReference type="NCBI Taxonomy" id="2182385"/>
    <lineage>
        <taxon>Bacteria</taxon>
        <taxon>Bacillati</taxon>
        <taxon>Actinomycetota</taxon>
        <taxon>Actinomycetes</taxon>
        <taxon>Micrococcales</taxon>
        <taxon>Dermabacteraceae</taxon>
        <taxon>Brachybacterium</taxon>
    </lineage>
</organism>
<name>A0A2U2RGI9_9MICO</name>
<dbReference type="InterPro" id="IPR010982">
    <property type="entry name" value="Lambda_DNA-bd_dom_sf"/>
</dbReference>
<evidence type="ECO:0000313" key="2">
    <source>
        <dbReference type="Proteomes" id="UP000245590"/>
    </source>
</evidence>
<dbReference type="SUPFAM" id="SSF47413">
    <property type="entry name" value="lambda repressor-like DNA-binding domains"/>
    <property type="match status" value="1"/>
</dbReference>
<proteinExistence type="predicted"/>
<dbReference type="Proteomes" id="UP000245590">
    <property type="component" value="Unassembled WGS sequence"/>
</dbReference>
<evidence type="ECO:0000313" key="1">
    <source>
        <dbReference type="EMBL" id="PWH04974.1"/>
    </source>
</evidence>
<dbReference type="InterPro" id="IPR001387">
    <property type="entry name" value="Cro/C1-type_HTH"/>
</dbReference>
<dbReference type="AlphaFoldDB" id="A0A2U2RGI9"/>
<gene>
    <name evidence="1" type="ORF">DEO23_15695</name>
</gene>
<dbReference type="GO" id="GO:0003677">
    <property type="term" value="F:DNA binding"/>
    <property type="evidence" value="ECO:0007669"/>
    <property type="project" value="InterPro"/>
</dbReference>
<comment type="caution">
    <text evidence="1">The sequence shown here is derived from an EMBL/GenBank/DDBJ whole genome shotgun (WGS) entry which is preliminary data.</text>
</comment>
<keyword evidence="2" id="KW-1185">Reference proteome</keyword>
<dbReference type="CDD" id="cd00093">
    <property type="entry name" value="HTH_XRE"/>
    <property type="match status" value="1"/>
</dbReference>
<dbReference type="Gene3D" id="1.10.260.40">
    <property type="entry name" value="lambda repressor-like DNA-binding domains"/>
    <property type="match status" value="1"/>
</dbReference>
<sequence length="210" mass="22657">MYMSTPSIPEAVGSFVKKVRHDHELTLDQIALAGRQEGAGWSASSVANIEKAQASLTLATLIYLALALGKCIGSHLRLSDLLGDADTVQLEPGRGTGMTREWFDFILNGGEVARGRNDFSGVTEFVLSQEPEGSPLVTEEAATAASIAEVRAARRLGVDVATFKDAAIELWGHSLDDESRKRAGAESTPQARGRVTRHLVHEVRAHLRQD</sequence>
<dbReference type="EMBL" id="QFKX01000009">
    <property type="protein sequence ID" value="PWH04974.1"/>
    <property type="molecule type" value="Genomic_DNA"/>
</dbReference>
<accession>A0A2U2RGI9</accession>
<protein>
    <submittedName>
        <fullName evidence="1">Uncharacterized protein</fullName>
    </submittedName>
</protein>